<accession>A0A0U4WFT4</accession>
<dbReference type="Proteomes" id="UP000217696">
    <property type="component" value="Chromosome"/>
</dbReference>
<dbReference type="AlphaFoldDB" id="A0A0U4WFT4"/>
<keyword evidence="2" id="KW-1185">Reference proteome</keyword>
<evidence type="ECO:0000313" key="1">
    <source>
        <dbReference type="EMBL" id="BAU27595.1"/>
    </source>
</evidence>
<proteinExistence type="predicted"/>
<dbReference type="KEGG" id="asoc:CB4_01769"/>
<sequence length="75" mass="8596">MSKKIDVQKLAAELKIDNNELFSEAVKAMKSELQNNPTNSNIHISFLLDVATRLRDHSEQFTIQLIQKVVDEIKD</sequence>
<organism evidence="1 2">
    <name type="scientific">Aneurinibacillus soli</name>
    <dbReference type="NCBI Taxonomy" id="1500254"/>
    <lineage>
        <taxon>Bacteria</taxon>
        <taxon>Bacillati</taxon>
        <taxon>Bacillota</taxon>
        <taxon>Bacilli</taxon>
        <taxon>Bacillales</taxon>
        <taxon>Paenibacillaceae</taxon>
        <taxon>Aneurinibacillus group</taxon>
        <taxon>Aneurinibacillus</taxon>
    </lineage>
</organism>
<gene>
    <name evidence="1" type="ORF">CB4_01769</name>
</gene>
<dbReference type="EMBL" id="AP017312">
    <property type="protein sequence ID" value="BAU27595.1"/>
    <property type="molecule type" value="Genomic_DNA"/>
</dbReference>
<name>A0A0U4WFT4_9BACL</name>
<reference evidence="1 2" key="1">
    <citation type="submission" date="2015-12" db="EMBL/GenBank/DDBJ databases">
        <title>Genome sequence of Aneurinibacillus soli.</title>
        <authorList>
            <person name="Lee J.S."/>
            <person name="Lee K.C."/>
            <person name="Kim K.K."/>
            <person name="Lee B.W."/>
        </authorList>
    </citation>
    <scope>NUCLEOTIDE SEQUENCE [LARGE SCALE GENOMIC DNA]</scope>
    <source>
        <strain evidence="1 2">CB4</strain>
    </source>
</reference>
<protein>
    <submittedName>
        <fullName evidence="1">Uncharacterized protein</fullName>
    </submittedName>
</protein>
<dbReference type="RefSeq" id="WP_096465058.1">
    <property type="nucleotide sequence ID" value="NZ_AP017312.1"/>
</dbReference>
<evidence type="ECO:0000313" key="2">
    <source>
        <dbReference type="Proteomes" id="UP000217696"/>
    </source>
</evidence>